<dbReference type="EMBL" id="JAKELL010000018">
    <property type="protein sequence ID" value="KAH8993419.1"/>
    <property type="molecule type" value="Genomic_DNA"/>
</dbReference>
<accession>A0AAD4LJA4</accession>
<reference evidence="1" key="1">
    <citation type="submission" date="2022-01" db="EMBL/GenBank/DDBJ databases">
        <title>Comparative genomics reveals a dynamic genome evolution in the ectomycorrhizal milk-cap (Lactarius) mushrooms.</title>
        <authorList>
            <consortium name="DOE Joint Genome Institute"/>
            <person name="Lebreton A."/>
            <person name="Tang N."/>
            <person name="Kuo A."/>
            <person name="LaButti K."/>
            <person name="Drula E."/>
            <person name="Barry K."/>
            <person name="Clum A."/>
            <person name="Lipzen A."/>
            <person name="Mousain D."/>
            <person name="Ng V."/>
            <person name="Wang R."/>
            <person name="Wang X."/>
            <person name="Dai Y."/>
            <person name="Henrissat B."/>
            <person name="Grigoriev I.V."/>
            <person name="Guerin-Laguette A."/>
            <person name="Yu F."/>
            <person name="Martin F.M."/>
        </authorList>
    </citation>
    <scope>NUCLEOTIDE SEQUENCE</scope>
    <source>
        <strain evidence="1">QP</strain>
    </source>
</reference>
<gene>
    <name evidence="1" type="ORF">EDB92DRAFT_401045</name>
</gene>
<name>A0AAD4LJA4_9AGAM</name>
<dbReference type="AlphaFoldDB" id="A0AAD4LJA4"/>
<sequence length="352" mass="39258">MRAMHDNAVTSLASMTHYNTFREQLATAHPAFGYALWEPDPGDLYPPVEVGDVGFIRQGKFHRLFNALLPANHESHQRFGVPERFEPLRLSVPNHIDHGTLYPNNFCSYGVTVESGGSDVFAVAPPTPDSAEVSFSCTRKHGAALSLPVVARREDTLSQAHFGTWITRHIDSWFAFSQRHGLGIEMEDIVLVTGCHRTRSWSNIAFYESQADSRISLRVQVPDVGTTVHWRVLSQRIQGAVLSHGPSGENLPENQCLFIRGFRVKRLFWIIPRLKGAAGPQPDARGNDPEPEVELVPIPSVTESRDPLHVLLEYIAARAPDCDMALVHDDDLERILGVSDGTVSQGHNKRFY</sequence>
<dbReference type="Proteomes" id="UP001201163">
    <property type="component" value="Unassembled WGS sequence"/>
</dbReference>
<evidence type="ECO:0000313" key="1">
    <source>
        <dbReference type="EMBL" id="KAH8993419.1"/>
    </source>
</evidence>
<comment type="caution">
    <text evidence="1">The sequence shown here is derived from an EMBL/GenBank/DDBJ whole genome shotgun (WGS) entry which is preliminary data.</text>
</comment>
<proteinExistence type="predicted"/>
<keyword evidence="2" id="KW-1185">Reference proteome</keyword>
<evidence type="ECO:0000313" key="2">
    <source>
        <dbReference type="Proteomes" id="UP001201163"/>
    </source>
</evidence>
<protein>
    <submittedName>
        <fullName evidence="1">Uncharacterized protein</fullName>
    </submittedName>
</protein>
<organism evidence="1 2">
    <name type="scientific">Lactarius akahatsu</name>
    <dbReference type="NCBI Taxonomy" id="416441"/>
    <lineage>
        <taxon>Eukaryota</taxon>
        <taxon>Fungi</taxon>
        <taxon>Dikarya</taxon>
        <taxon>Basidiomycota</taxon>
        <taxon>Agaricomycotina</taxon>
        <taxon>Agaricomycetes</taxon>
        <taxon>Russulales</taxon>
        <taxon>Russulaceae</taxon>
        <taxon>Lactarius</taxon>
    </lineage>
</organism>